<name>J3JDP3_9EURY</name>
<gene>
    <name evidence="1" type="ORF">HSB1_40250</name>
</gene>
<evidence type="ECO:0000313" key="2">
    <source>
        <dbReference type="Proteomes" id="UP000007813"/>
    </source>
</evidence>
<reference evidence="1 2" key="1">
    <citation type="journal article" date="2012" name="J. Bacteriol.">
        <title>Draft Genome Sequence of the Extremely Halophilic Archaeon Halogranum salarium B-1T.</title>
        <authorList>
            <person name="Kim K.K."/>
            <person name="Lee K.C."/>
            <person name="Lee J.S."/>
        </authorList>
    </citation>
    <scope>NUCLEOTIDE SEQUENCE [LARGE SCALE GENOMIC DNA]</scope>
    <source>
        <strain evidence="1 2">B-1</strain>
    </source>
</reference>
<dbReference type="EMBL" id="ALJD01000012">
    <property type="protein sequence ID" value="EJN57664.1"/>
    <property type="molecule type" value="Genomic_DNA"/>
</dbReference>
<evidence type="ECO:0000313" key="1">
    <source>
        <dbReference type="EMBL" id="EJN57664.1"/>
    </source>
</evidence>
<dbReference type="AlphaFoldDB" id="J3JDP3"/>
<sequence>MIRLSSIETNEVDLLTTLSVCVTPLLAAFGEVSVAVLNSGRISTTSFD</sequence>
<organism evidence="1 2">
    <name type="scientific">Halogranum salarium B-1</name>
    <dbReference type="NCBI Taxonomy" id="1210908"/>
    <lineage>
        <taxon>Archaea</taxon>
        <taxon>Methanobacteriati</taxon>
        <taxon>Methanobacteriota</taxon>
        <taxon>Stenosarchaea group</taxon>
        <taxon>Halobacteria</taxon>
        <taxon>Halobacteriales</taxon>
        <taxon>Haloferacaceae</taxon>
    </lineage>
</organism>
<comment type="caution">
    <text evidence="1">The sequence shown here is derived from an EMBL/GenBank/DDBJ whole genome shotgun (WGS) entry which is preliminary data.</text>
</comment>
<accession>J3JDP3</accession>
<dbReference type="Proteomes" id="UP000007813">
    <property type="component" value="Unassembled WGS sequence"/>
</dbReference>
<proteinExistence type="predicted"/>
<protein>
    <submittedName>
        <fullName evidence="1">Uncharacterized protein</fullName>
    </submittedName>
</protein>